<dbReference type="PANTHER" id="PTHR30514:SF18">
    <property type="entry name" value="RPIR-FAMILY TRANSCRIPTIONAL REGULATOR"/>
    <property type="match status" value="1"/>
</dbReference>
<dbReference type="GO" id="GO:1901135">
    <property type="term" value="P:carbohydrate derivative metabolic process"/>
    <property type="evidence" value="ECO:0007669"/>
    <property type="project" value="InterPro"/>
</dbReference>
<dbReference type="Gene3D" id="1.10.10.10">
    <property type="entry name" value="Winged helix-like DNA-binding domain superfamily/Winged helix DNA-binding domain"/>
    <property type="match status" value="1"/>
</dbReference>
<evidence type="ECO:0000313" key="6">
    <source>
        <dbReference type="EMBL" id="HAR51892.1"/>
    </source>
</evidence>
<dbReference type="SUPFAM" id="SSF53697">
    <property type="entry name" value="SIS domain"/>
    <property type="match status" value="1"/>
</dbReference>
<dbReference type="Pfam" id="PF01380">
    <property type="entry name" value="SIS"/>
    <property type="match status" value="1"/>
</dbReference>
<keyword evidence="2" id="KW-0238">DNA-binding</keyword>
<dbReference type="Gene3D" id="3.40.50.10490">
    <property type="entry name" value="Glucose-6-phosphate isomerase like protein, domain 1"/>
    <property type="match status" value="1"/>
</dbReference>
<keyword evidence="3" id="KW-0804">Transcription</keyword>
<dbReference type="AlphaFoldDB" id="A0A348WBI0"/>
<evidence type="ECO:0000259" key="5">
    <source>
        <dbReference type="PROSITE" id="PS51464"/>
    </source>
</evidence>
<dbReference type="InterPro" id="IPR000281">
    <property type="entry name" value="HTH_RpiR"/>
</dbReference>
<dbReference type="InterPro" id="IPR009057">
    <property type="entry name" value="Homeodomain-like_sf"/>
</dbReference>
<accession>A0A348WBI0</accession>
<dbReference type="InterPro" id="IPR001347">
    <property type="entry name" value="SIS_dom"/>
</dbReference>
<reference evidence="6 7" key="1">
    <citation type="journal article" date="2018" name="Nat. Biotechnol.">
        <title>A standardized bacterial taxonomy based on genome phylogeny substantially revises the tree of life.</title>
        <authorList>
            <person name="Parks D.H."/>
            <person name="Chuvochina M."/>
            <person name="Waite D.W."/>
            <person name="Rinke C."/>
            <person name="Skarshewski A."/>
            <person name="Chaumeil P.A."/>
            <person name="Hugenholtz P."/>
        </authorList>
    </citation>
    <scope>NUCLEOTIDE SEQUENCE [LARGE SCALE GENOMIC DNA]</scope>
    <source>
        <strain evidence="6">UBA9169</strain>
    </source>
</reference>
<evidence type="ECO:0000256" key="2">
    <source>
        <dbReference type="ARBA" id="ARBA00023125"/>
    </source>
</evidence>
<feature type="domain" description="SIS" evidence="5">
    <location>
        <begin position="113"/>
        <end position="250"/>
    </location>
</feature>
<gene>
    <name evidence="6" type="ORF">DCS45_08460</name>
</gene>
<proteinExistence type="predicted"/>
<feature type="non-terminal residue" evidence="6">
    <location>
        <position position="1"/>
    </location>
</feature>
<dbReference type="CDD" id="cd05013">
    <property type="entry name" value="SIS_RpiR"/>
    <property type="match status" value="1"/>
</dbReference>
<dbReference type="SUPFAM" id="SSF46689">
    <property type="entry name" value="Homeodomain-like"/>
    <property type="match status" value="1"/>
</dbReference>
<feature type="domain" description="HTH rpiR-type" evidence="4">
    <location>
        <begin position="1"/>
        <end position="65"/>
    </location>
</feature>
<dbReference type="GO" id="GO:0097367">
    <property type="term" value="F:carbohydrate derivative binding"/>
    <property type="evidence" value="ECO:0007669"/>
    <property type="project" value="InterPro"/>
</dbReference>
<keyword evidence="1" id="KW-0805">Transcription regulation</keyword>
<evidence type="ECO:0000259" key="4">
    <source>
        <dbReference type="PROSITE" id="PS51071"/>
    </source>
</evidence>
<dbReference type="PROSITE" id="PS51464">
    <property type="entry name" value="SIS"/>
    <property type="match status" value="1"/>
</dbReference>
<dbReference type="GO" id="GO:0003677">
    <property type="term" value="F:DNA binding"/>
    <property type="evidence" value="ECO:0007669"/>
    <property type="project" value="UniProtKB-KW"/>
</dbReference>
<dbReference type="PROSITE" id="PS51071">
    <property type="entry name" value="HTH_RPIR"/>
    <property type="match status" value="1"/>
</dbReference>
<dbReference type="InterPro" id="IPR036388">
    <property type="entry name" value="WH-like_DNA-bd_sf"/>
</dbReference>
<evidence type="ECO:0008006" key="8">
    <source>
        <dbReference type="Google" id="ProtNLM"/>
    </source>
</evidence>
<dbReference type="InterPro" id="IPR046348">
    <property type="entry name" value="SIS_dom_sf"/>
</dbReference>
<name>A0A348WBI0_9RHOB</name>
<sequence length="271" mass="29416">DLPRKLARAARYVLDRPDHVALGSMRAVAQSCGVAPTTMQRLAHEMGFDSYDKFRAVFQRELVGQGFGAKVDALQDNFSDLSQGKLALAHLESVRENLEQLQSGLNGAAVEDFARTLHRSRHCHIIAGGTLNWLASFMEVTGSMALSNLVTPAGPAVDSTERIAHIGPEDMLLVISVSPYAKETISALEYARDRGARNYAVTDRPSSPVVPLCRHAFLAPTTSPHYYPSLAGVVSLVELLLATAAAAGNTASRDRLRTIEDLRSANHHYID</sequence>
<dbReference type="GO" id="GO:0003700">
    <property type="term" value="F:DNA-binding transcription factor activity"/>
    <property type="evidence" value="ECO:0007669"/>
    <property type="project" value="InterPro"/>
</dbReference>
<dbReference type="EMBL" id="DMVW01000086">
    <property type="protein sequence ID" value="HAR51892.1"/>
    <property type="molecule type" value="Genomic_DNA"/>
</dbReference>
<protein>
    <recommendedName>
        <fullName evidence="8">MurR/RpiR family transcriptional regulator</fullName>
    </recommendedName>
</protein>
<comment type="caution">
    <text evidence="6">The sequence shown here is derived from an EMBL/GenBank/DDBJ whole genome shotgun (WGS) entry which is preliminary data.</text>
</comment>
<evidence type="ECO:0000313" key="7">
    <source>
        <dbReference type="Proteomes" id="UP000264719"/>
    </source>
</evidence>
<dbReference type="PANTHER" id="PTHR30514">
    <property type="entry name" value="GLUCOKINASE"/>
    <property type="match status" value="1"/>
</dbReference>
<organism evidence="6 7">
    <name type="scientific">Roseovarius nubinhibens</name>
    <dbReference type="NCBI Taxonomy" id="314263"/>
    <lineage>
        <taxon>Bacteria</taxon>
        <taxon>Pseudomonadati</taxon>
        <taxon>Pseudomonadota</taxon>
        <taxon>Alphaproteobacteria</taxon>
        <taxon>Rhodobacterales</taxon>
        <taxon>Roseobacteraceae</taxon>
        <taxon>Roseovarius</taxon>
    </lineage>
</organism>
<evidence type="ECO:0000256" key="3">
    <source>
        <dbReference type="ARBA" id="ARBA00023163"/>
    </source>
</evidence>
<evidence type="ECO:0000256" key="1">
    <source>
        <dbReference type="ARBA" id="ARBA00023015"/>
    </source>
</evidence>
<dbReference type="InterPro" id="IPR035472">
    <property type="entry name" value="RpiR-like_SIS"/>
</dbReference>
<dbReference type="Proteomes" id="UP000264719">
    <property type="component" value="Unassembled WGS sequence"/>
</dbReference>
<dbReference type="InterPro" id="IPR047640">
    <property type="entry name" value="RpiR-like"/>
</dbReference>